<dbReference type="PANTHER" id="PTHR43792:SF1">
    <property type="entry name" value="N-ACETYLTRANSFERASE DOMAIN-CONTAINING PROTEIN"/>
    <property type="match status" value="1"/>
</dbReference>
<organism evidence="2 3">
    <name type="scientific">Escovopsis weberi</name>
    <dbReference type="NCBI Taxonomy" id="150374"/>
    <lineage>
        <taxon>Eukaryota</taxon>
        <taxon>Fungi</taxon>
        <taxon>Dikarya</taxon>
        <taxon>Ascomycota</taxon>
        <taxon>Pezizomycotina</taxon>
        <taxon>Sordariomycetes</taxon>
        <taxon>Hypocreomycetidae</taxon>
        <taxon>Hypocreales</taxon>
        <taxon>Hypocreaceae</taxon>
        <taxon>Escovopsis</taxon>
    </lineage>
</organism>
<dbReference type="InterPro" id="IPR000182">
    <property type="entry name" value="GNAT_dom"/>
</dbReference>
<protein>
    <submittedName>
        <fullName evidence="2">Putative N-acetyltransferase p20</fullName>
    </submittedName>
</protein>
<evidence type="ECO:0000313" key="2">
    <source>
        <dbReference type="EMBL" id="KOS23337.1"/>
    </source>
</evidence>
<dbReference type="InterPro" id="IPR051531">
    <property type="entry name" value="N-acetyltransferase"/>
</dbReference>
<dbReference type="EMBL" id="LGSR01000001">
    <property type="protein sequence ID" value="KOS23337.1"/>
    <property type="molecule type" value="Genomic_DNA"/>
</dbReference>
<gene>
    <name evidence="2" type="ORF">ESCO_006673</name>
</gene>
<dbReference type="PROSITE" id="PS51186">
    <property type="entry name" value="GNAT"/>
    <property type="match status" value="1"/>
</dbReference>
<dbReference type="STRING" id="150374.A0A0M8N4Z9"/>
<dbReference type="GO" id="GO:0016747">
    <property type="term" value="F:acyltransferase activity, transferring groups other than amino-acyl groups"/>
    <property type="evidence" value="ECO:0007669"/>
    <property type="project" value="InterPro"/>
</dbReference>
<sequence>MAEAEPPMEWVTIRTTTPKPYPPMSERAPILTQRLVLRPLAPSDLPAFHALRLQPEVMKWTMQGAPDPDMAHSSAVLAKRLPGSEGEAEYEFAVCWAATGEMIGTAGSHMRRGEFGWPVIGYMLRSEFWGRGLATELVEGFLAHYWALPRQEVELEVERSTVGSAEGGGGGGGEVKVKVWPECLNAVTAFDNGPSQKVLAKTGFVLARTWMEEDPRLPETMVECHGYIVKRPETC</sequence>
<evidence type="ECO:0000313" key="3">
    <source>
        <dbReference type="Proteomes" id="UP000053831"/>
    </source>
</evidence>
<evidence type="ECO:0000259" key="1">
    <source>
        <dbReference type="PROSITE" id="PS51186"/>
    </source>
</evidence>
<proteinExistence type="predicted"/>
<dbReference type="AlphaFoldDB" id="A0A0M8N4Z9"/>
<feature type="domain" description="N-acetyltransferase" evidence="1">
    <location>
        <begin position="35"/>
        <end position="233"/>
    </location>
</feature>
<keyword evidence="3" id="KW-1185">Reference proteome</keyword>
<dbReference type="Pfam" id="PF13302">
    <property type="entry name" value="Acetyltransf_3"/>
    <property type="match status" value="1"/>
</dbReference>
<dbReference type="InterPro" id="IPR016181">
    <property type="entry name" value="Acyl_CoA_acyltransferase"/>
</dbReference>
<accession>A0A0M8N4Z9</accession>
<name>A0A0M8N4Z9_ESCWE</name>
<dbReference type="Gene3D" id="3.40.630.30">
    <property type="match status" value="1"/>
</dbReference>
<dbReference type="Proteomes" id="UP000053831">
    <property type="component" value="Unassembled WGS sequence"/>
</dbReference>
<reference evidence="2 3" key="1">
    <citation type="submission" date="2015-07" db="EMBL/GenBank/DDBJ databases">
        <title>The genome of the fungus Escovopsis weberi, a specialized disease agent of ant agriculture.</title>
        <authorList>
            <person name="de Man T.J."/>
            <person name="Stajich J.E."/>
            <person name="Kubicek C.P."/>
            <person name="Chenthamara K."/>
            <person name="Atanasova L."/>
            <person name="Druzhinina I.S."/>
            <person name="Birnbaum S."/>
            <person name="Barribeau S.M."/>
            <person name="Teiling C."/>
            <person name="Suen G."/>
            <person name="Currie C."/>
            <person name="Gerardo N.M."/>
        </authorList>
    </citation>
    <scope>NUCLEOTIDE SEQUENCE [LARGE SCALE GENOMIC DNA]</scope>
</reference>
<comment type="caution">
    <text evidence="2">The sequence shown here is derived from an EMBL/GenBank/DDBJ whole genome shotgun (WGS) entry which is preliminary data.</text>
</comment>
<dbReference type="PANTHER" id="PTHR43792">
    <property type="entry name" value="GNAT FAMILY, PUTATIVE (AFU_ORTHOLOGUE AFUA_3G00765)-RELATED-RELATED"/>
    <property type="match status" value="1"/>
</dbReference>
<keyword evidence="2" id="KW-0808">Transferase</keyword>
<dbReference type="OrthoDB" id="4072826at2759"/>
<dbReference type="SUPFAM" id="SSF55729">
    <property type="entry name" value="Acyl-CoA N-acyltransferases (Nat)"/>
    <property type="match status" value="1"/>
</dbReference>